<keyword evidence="4" id="KW-0067">ATP-binding</keyword>
<evidence type="ECO:0000256" key="4">
    <source>
        <dbReference type="ARBA" id="ARBA00022840"/>
    </source>
</evidence>
<evidence type="ECO:0000313" key="7">
    <source>
        <dbReference type="Proteomes" id="UP000324800"/>
    </source>
</evidence>
<reference evidence="6 7" key="1">
    <citation type="submission" date="2019-03" db="EMBL/GenBank/DDBJ databases">
        <title>Single cell metagenomics reveals metabolic interactions within the superorganism composed of flagellate Streblomastix strix and complex community of Bacteroidetes bacteria on its surface.</title>
        <authorList>
            <person name="Treitli S.C."/>
            <person name="Kolisko M."/>
            <person name="Husnik F."/>
            <person name="Keeling P."/>
            <person name="Hampl V."/>
        </authorList>
    </citation>
    <scope>NUCLEOTIDE SEQUENCE [LARGE SCALE GENOMIC DNA]</scope>
    <source>
        <strain evidence="6">ST1C</strain>
    </source>
</reference>
<evidence type="ECO:0000313" key="6">
    <source>
        <dbReference type="EMBL" id="KAA6399347.1"/>
    </source>
</evidence>
<dbReference type="GO" id="GO:0000407">
    <property type="term" value="C:phagophore assembly site"/>
    <property type="evidence" value="ECO:0007669"/>
    <property type="project" value="TreeGrafter"/>
</dbReference>
<evidence type="ECO:0000256" key="2">
    <source>
        <dbReference type="ARBA" id="ARBA00022741"/>
    </source>
</evidence>
<accession>A0A5J4WWD5</accession>
<dbReference type="SUPFAM" id="SSF56112">
    <property type="entry name" value="Protein kinase-like (PK-like)"/>
    <property type="match status" value="1"/>
</dbReference>
<dbReference type="GO" id="GO:0000045">
    <property type="term" value="P:autophagosome assembly"/>
    <property type="evidence" value="ECO:0007669"/>
    <property type="project" value="TreeGrafter"/>
</dbReference>
<dbReference type="GO" id="GO:0005829">
    <property type="term" value="C:cytosol"/>
    <property type="evidence" value="ECO:0007669"/>
    <property type="project" value="TreeGrafter"/>
</dbReference>
<dbReference type="SMART" id="SM00220">
    <property type="entry name" value="S_TKc"/>
    <property type="match status" value="1"/>
</dbReference>
<dbReference type="InterPro" id="IPR008271">
    <property type="entry name" value="Ser/Thr_kinase_AS"/>
</dbReference>
<feature type="domain" description="Protein kinase" evidence="5">
    <location>
        <begin position="1"/>
        <end position="253"/>
    </location>
</feature>
<keyword evidence="2" id="KW-0547">Nucleotide-binding</keyword>
<dbReference type="GO" id="GO:0016020">
    <property type="term" value="C:membrane"/>
    <property type="evidence" value="ECO:0007669"/>
    <property type="project" value="TreeGrafter"/>
</dbReference>
<dbReference type="InterPro" id="IPR000719">
    <property type="entry name" value="Prot_kinase_dom"/>
</dbReference>
<dbReference type="Proteomes" id="UP000324800">
    <property type="component" value="Unassembled WGS sequence"/>
</dbReference>
<dbReference type="PROSITE" id="PS00108">
    <property type="entry name" value="PROTEIN_KINASE_ST"/>
    <property type="match status" value="1"/>
</dbReference>
<dbReference type="InterPro" id="IPR011009">
    <property type="entry name" value="Kinase-like_dom_sf"/>
</dbReference>
<sequence length="293" mass="33195">MRWLGKGAQGQVYQVFKEGKGVVAAKVIPENDFSQIEWQAGLKLAREQQNPFVLKHISASQTKDFAIILMEYANLKSLDILIKSPVQLQLPTIRAMMKQILEGLRIIHESGFIHRDIKGQNILMHSPPGSGRVILKIADFGLVKVLSKEMQIIQMSTKGTLPNMAPELIIGDGQADSKVDIWSAGIVLFQLIAKEYPINAKSIFDLEKKMLLKRIDRPEIIKDDLMWDLIINLLQFDPKNRFTASEALQHPFFTNVLAHIQITDEIRELTSQAEQYKISGDSRYAGILFFINN</sequence>
<proteinExistence type="predicted"/>
<dbReference type="Pfam" id="PF00069">
    <property type="entry name" value="Pkinase"/>
    <property type="match status" value="1"/>
</dbReference>
<dbReference type="InterPro" id="IPR045269">
    <property type="entry name" value="Atg1-like"/>
</dbReference>
<keyword evidence="1" id="KW-0808">Transferase</keyword>
<evidence type="ECO:0000259" key="5">
    <source>
        <dbReference type="PROSITE" id="PS50011"/>
    </source>
</evidence>
<gene>
    <name evidence="6" type="ORF">EZS28_005133</name>
</gene>
<organism evidence="6 7">
    <name type="scientific">Streblomastix strix</name>
    <dbReference type="NCBI Taxonomy" id="222440"/>
    <lineage>
        <taxon>Eukaryota</taxon>
        <taxon>Metamonada</taxon>
        <taxon>Preaxostyla</taxon>
        <taxon>Oxymonadida</taxon>
        <taxon>Streblomastigidae</taxon>
        <taxon>Streblomastix</taxon>
    </lineage>
</organism>
<dbReference type="GO" id="GO:0004674">
    <property type="term" value="F:protein serine/threonine kinase activity"/>
    <property type="evidence" value="ECO:0007669"/>
    <property type="project" value="InterPro"/>
</dbReference>
<dbReference type="Gene3D" id="1.10.510.10">
    <property type="entry name" value="Transferase(Phosphotransferase) domain 1"/>
    <property type="match status" value="1"/>
</dbReference>
<dbReference type="AlphaFoldDB" id="A0A5J4WWD5"/>
<evidence type="ECO:0000256" key="3">
    <source>
        <dbReference type="ARBA" id="ARBA00022777"/>
    </source>
</evidence>
<dbReference type="GO" id="GO:0005524">
    <property type="term" value="F:ATP binding"/>
    <property type="evidence" value="ECO:0007669"/>
    <property type="project" value="UniProtKB-KW"/>
</dbReference>
<dbReference type="OrthoDB" id="539158at2759"/>
<dbReference type="GO" id="GO:0010506">
    <property type="term" value="P:regulation of autophagy"/>
    <property type="evidence" value="ECO:0007669"/>
    <property type="project" value="InterPro"/>
</dbReference>
<dbReference type="EMBL" id="SNRW01000772">
    <property type="protein sequence ID" value="KAA6399347.1"/>
    <property type="molecule type" value="Genomic_DNA"/>
</dbReference>
<name>A0A5J4WWD5_9EUKA</name>
<keyword evidence="3 6" id="KW-0418">Kinase</keyword>
<evidence type="ECO:0000256" key="1">
    <source>
        <dbReference type="ARBA" id="ARBA00022679"/>
    </source>
</evidence>
<dbReference type="GO" id="GO:0005776">
    <property type="term" value="C:autophagosome"/>
    <property type="evidence" value="ECO:0007669"/>
    <property type="project" value="TreeGrafter"/>
</dbReference>
<dbReference type="CDD" id="cd00180">
    <property type="entry name" value="PKc"/>
    <property type="match status" value="1"/>
</dbReference>
<dbReference type="PROSITE" id="PS50011">
    <property type="entry name" value="PROTEIN_KINASE_DOM"/>
    <property type="match status" value="1"/>
</dbReference>
<dbReference type="PANTHER" id="PTHR24348:SF22">
    <property type="entry name" value="NON-SPECIFIC SERINE_THREONINE PROTEIN KINASE"/>
    <property type="match status" value="1"/>
</dbReference>
<protein>
    <submittedName>
        <fullName evidence="6">Putative CAMK family protein kinase</fullName>
    </submittedName>
</protein>
<dbReference type="PANTHER" id="PTHR24348">
    <property type="entry name" value="SERINE/THREONINE-PROTEIN KINASE UNC-51-RELATED"/>
    <property type="match status" value="1"/>
</dbReference>
<comment type="caution">
    <text evidence="6">The sequence shown here is derived from an EMBL/GenBank/DDBJ whole genome shotgun (WGS) entry which is preliminary data.</text>
</comment>